<feature type="region of interest" description="Disordered" evidence="1">
    <location>
        <begin position="1"/>
        <end position="24"/>
    </location>
</feature>
<protein>
    <submittedName>
        <fullName evidence="2">Uncharacterized protein</fullName>
    </submittedName>
</protein>
<accession>A0ABN9W161</accession>
<feature type="region of interest" description="Disordered" evidence="1">
    <location>
        <begin position="123"/>
        <end position="149"/>
    </location>
</feature>
<dbReference type="Proteomes" id="UP001189429">
    <property type="component" value="Unassembled WGS sequence"/>
</dbReference>
<name>A0ABN9W161_9DINO</name>
<feature type="non-terminal residue" evidence="2">
    <location>
        <position position="202"/>
    </location>
</feature>
<sequence length="202" mass="21596">MREGVRARGVPPAPQGPLAGRGARARRALVRELPDDARSARAGGALRGAVGRARLLPDRLARLRERLGLCHRQGVAPEAGVGGPGLHAHPGRHGQDRPGGPRGRRLGRRLGAAEARVHLVEPAHLRPRDPAGAARGNQHRCDPSASARQGLHGVQGYLLPGEEQRHDPHRRAGLGHAHGRAGRRDVRPVLGWRLRAGRADRG</sequence>
<gene>
    <name evidence="2" type="ORF">PCOR1329_LOCUS63060</name>
</gene>
<organism evidence="2 3">
    <name type="scientific">Prorocentrum cordatum</name>
    <dbReference type="NCBI Taxonomy" id="2364126"/>
    <lineage>
        <taxon>Eukaryota</taxon>
        <taxon>Sar</taxon>
        <taxon>Alveolata</taxon>
        <taxon>Dinophyceae</taxon>
        <taxon>Prorocentrales</taxon>
        <taxon>Prorocentraceae</taxon>
        <taxon>Prorocentrum</taxon>
    </lineage>
</organism>
<proteinExistence type="predicted"/>
<evidence type="ECO:0000313" key="3">
    <source>
        <dbReference type="Proteomes" id="UP001189429"/>
    </source>
</evidence>
<evidence type="ECO:0000256" key="1">
    <source>
        <dbReference type="SAM" id="MobiDB-lite"/>
    </source>
</evidence>
<feature type="compositionally biased region" description="Basic residues" evidence="1">
    <location>
        <begin position="167"/>
        <end position="181"/>
    </location>
</feature>
<feature type="region of interest" description="Disordered" evidence="1">
    <location>
        <begin position="78"/>
        <end position="106"/>
    </location>
</feature>
<comment type="caution">
    <text evidence="2">The sequence shown here is derived from an EMBL/GenBank/DDBJ whole genome shotgun (WGS) entry which is preliminary data.</text>
</comment>
<evidence type="ECO:0000313" key="2">
    <source>
        <dbReference type="EMBL" id="CAK0879720.1"/>
    </source>
</evidence>
<reference evidence="2" key="1">
    <citation type="submission" date="2023-10" db="EMBL/GenBank/DDBJ databases">
        <authorList>
            <person name="Chen Y."/>
            <person name="Shah S."/>
            <person name="Dougan E. K."/>
            <person name="Thang M."/>
            <person name="Chan C."/>
        </authorList>
    </citation>
    <scope>NUCLEOTIDE SEQUENCE [LARGE SCALE GENOMIC DNA]</scope>
</reference>
<keyword evidence="3" id="KW-1185">Reference proteome</keyword>
<dbReference type="EMBL" id="CAUYUJ010017993">
    <property type="protein sequence ID" value="CAK0879720.1"/>
    <property type="molecule type" value="Genomic_DNA"/>
</dbReference>
<feature type="region of interest" description="Disordered" evidence="1">
    <location>
        <begin position="161"/>
        <end position="182"/>
    </location>
</feature>